<feature type="transmembrane region" description="Helical" evidence="7">
    <location>
        <begin position="157"/>
        <end position="180"/>
    </location>
</feature>
<feature type="transmembrane region" description="Helical" evidence="7">
    <location>
        <begin position="443"/>
        <end position="471"/>
    </location>
</feature>
<gene>
    <name evidence="8" type="ORF">LTR69_002169</name>
</gene>
<evidence type="ECO:0000256" key="2">
    <source>
        <dbReference type="ARBA" id="ARBA00022448"/>
    </source>
</evidence>
<feature type="transmembrane region" description="Helical" evidence="7">
    <location>
        <begin position="70"/>
        <end position="87"/>
    </location>
</feature>
<protein>
    <recommendedName>
        <fullName evidence="10">Major facilitator superfamily (MFS) profile domain-containing protein</fullName>
    </recommendedName>
</protein>
<dbReference type="Gene3D" id="1.20.1250.20">
    <property type="entry name" value="MFS general substrate transporter like domains"/>
    <property type="match status" value="1"/>
</dbReference>
<dbReference type="PANTHER" id="PTHR23504">
    <property type="entry name" value="MAJOR FACILITATOR SUPERFAMILY DOMAIN-CONTAINING PROTEIN 10"/>
    <property type="match status" value="1"/>
</dbReference>
<dbReference type="PRINTS" id="PR01035">
    <property type="entry name" value="TCRTETA"/>
</dbReference>
<organism evidence="8 9">
    <name type="scientific">Exophiala sideris</name>
    <dbReference type="NCBI Taxonomy" id="1016849"/>
    <lineage>
        <taxon>Eukaryota</taxon>
        <taxon>Fungi</taxon>
        <taxon>Dikarya</taxon>
        <taxon>Ascomycota</taxon>
        <taxon>Pezizomycotina</taxon>
        <taxon>Eurotiomycetes</taxon>
        <taxon>Chaetothyriomycetidae</taxon>
        <taxon>Chaetothyriales</taxon>
        <taxon>Herpotrichiellaceae</taxon>
        <taxon>Exophiala</taxon>
    </lineage>
</organism>
<dbReference type="EMBL" id="JAVRRF010000003">
    <property type="protein sequence ID" value="KAK5066821.1"/>
    <property type="molecule type" value="Genomic_DNA"/>
</dbReference>
<proteinExistence type="predicted"/>
<reference evidence="8 9" key="1">
    <citation type="submission" date="2023-08" db="EMBL/GenBank/DDBJ databases">
        <title>Black Yeasts Isolated from many extreme environments.</title>
        <authorList>
            <person name="Coleine C."/>
            <person name="Stajich J.E."/>
            <person name="Selbmann L."/>
        </authorList>
    </citation>
    <scope>NUCLEOTIDE SEQUENCE [LARGE SCALE GENOMIC DNA]</scope>
    <source>
        <strain evidence="8 9">CCFEE 6328</strain>
    </source>
</reference>
<accession>A0ABR0JLH2</accession>
<evidence type="ECO:0000256" key="1">
    <source>
        <dbReference type="ARBA" id="ARBA00004141"/>
    </source>
</evidence>
<feature type="transmembrane region" description="Helical" evidence="7">
    <location>
        <begin position="99"/>
        <end position="119"/>
    </location>
</feature>
<keyword evidence="4 7" id="KW-1133">Transmembrane helix</keyword>
<dbReference type="InterPro" id="IPR036259">
    <property type="entry name" value="MFS_trans_sf"/>
</dbReference>
<evidence type="ECO:0000256" key="3">
    <source>
        <dbReference type="ARBA" id="ARBA00022692"/>
    </source>
</evidence>
<dbReference type="SUPFAM" id="SSF103473">
    <property type="entry name" value="MFS general substrate transporter"/>
    <property type="match status" value="1"/>
</dbReference>
<feature type="transmembrane region" description="Helical" evidence="7">
    <location>
        <begin position="381"/>
        <end position="405"/>
    </location>
</feature>
<keyword evidence="9" id="KW-1185">Reference proteome</keyword>
<comment type="subcellular location">
    <subcellularLocation>
        <location evidence="1">Membrane</location>
        <topology evidence="1">Multi-pass membrane protein</topology>
    </subcellularLocation>
</comment>
<keyword evidence="3 7" id="KW-0812">Transmembrane</keyword>
<dbReference type="InterPro" id="IPR011701">
    <property type="entry name" value="MFS"/>
</dbReference>
<dbReference type="PANTHER" id="PTHR23504:SF16">
    <property type="entry name" value="TRANSPORTER, PUTATIVE (AFU_ORTHOLOGUE AFUA_1G13970)-RELATED"/>
    <property type="match status" value="1"/>
</dbReference>
<feature type="transmembrane region" description="Helical" evidence="7">
    <location>
        <begin position="125"/>
        <end position="145"/>
    </location>
</feature>
<keyword evidence="5 7" id="KW-0472">Membrane</keyword>
<evidence type="ECO:0000256" key="4">
    <source>
        <dbReference type="ARBA" id="ARBA00022989"/>
    </source>
</evidence>
<comment type="caution">
    <text evidence="8">The sequence shown here is derived from an EMBL/GenBank/DDBJ whole genome shotgun (WGS) entry which is preliminary data.</text>
</comment>
<name>A0ABR0JLH2_9EURO</name>
<feature type="transmembrane region" description="Helical" evidence="7">
    <location>
        <begin position="210"/>
        <end position="232"/>
    </location>
</feature>
<dbReference type="InterPro" id="IPR001958">
    <property type="entry name" value="Tet-R_TetA/multi-R_MdtG-like"/>
</dbReference>
<dbReference type="Proteomes" id="UP001345691">
    <property type="component" value="Unassembled WGS sequence"/>
</dbReference>
<evidence type="ECO:0000256" key="6">
    <source>
        <dbReference type="SAM" id="MobiDB-lite"/>
    </source>
</evidence>
<keyword evidence="2" id="KW-0813">Transport</keyword>
<feature type="region of interest" description="Disordered" evidence="6">
    <location>
        <begin position="288"/>
        <end position="312"/>
    </location>
</feature>
<evidence type="ECO:0000313" key="8">
    <source>
        <dbReference type="EMBL" id="KAK5066821.1"/>
    </source>
</evidence>
<evidence type="ECO:0000256" key="5">
    <source>
        <dbReference type="ARBA" id="ARBA00023136"/>
    </source>
</evidence>
<dbReference type="Pfam" id="PF07690">
    <property type="entry name" value="MFS_1"/>
    <property type="match status" value="1"/>
</dbReference>
<evidence type="ECO:0000256" key="7">
    <source>
        <dbReference type="SAM" id="Phobius"/>
    </source>
</evidence>
<feature type="transmembrane region" description="Helical" evidence="7">
    <location>
        <begin position="417"/>
        <end position="437"/>
    </location>
</feature>
<evidence type="ECO:0000313" key="9">
    <source>
        <dbReference type="Proteomes" id="UP001345691"/>
    </source>
</evidence>
<sequence length="596" mass="65068">MRRDIETRPVRPGAPPSWGSIPNKFQIFLLFTVRFVDFFQQAGLQAYMFYQLKSFRPNADDSQISFEAGVLQGIFTAAQVFTGILWGRMADSPRFGRKTVLLIGLTGQGISCIGVAFSRSFTVAAIWRCLGGAVNATVGGARTSLAESTEKRYHSRTFLILPLAWNVANIFGPLVGGLLADPVTNYPGLFGVGSTFGGASGVKWLTRFPYATPNMFCALVLFADAVLIWTCLRETLASRKFSRDRGIEIAEIIRYKIDRLVFRKFGYSLVSETGPDTVEDDEIQASSTQLASLSTTKDKDAEDLPNSKQQQQHAIAAPPTPPFYHALTPNVLMVLATVAAMDFQMGGFTQLWTVFLSSARRTDAERSTIALPFYFTGGLQFSLPTIGLAMSILGFVGIILQLTLYPNVNARFGLLRSFRVSLLVFPLAYALAPYLSLLINHTFMLWCGIVLVVILQVAARTFAIPGSVLLINNSSPGPQMLGTIHGMGAATSSAFRTIGPIVAGHWYGQGLEKGIVGWAWWWLALISFGVFDAHSATYGQPSHALVEHSPSDFGLLFHQIHDVVDHIRDVIFGPTAGNCIAIGCGDHEEFDSSSSF</sequence>
<feature type="transmembrane region" description="Helical" evidence="7">
    <location>
        <begin position="27"/>
        <end position="50"/>
    </location>
</feature>
<evidence type="ECO:0008006" key="10">
    <source>
        <dbReference type="Google" id="ProtNLM"/>
    </source>
</evidence>